<evidence type="ECO:0000313" key="2">
    <source>
        <dbReference type="EMBL" id="CAF3741131.1"/>
    </source>
</evidence>
<dbReference type="PANTHER" id="PTHR36649">
    <property type="entry name" value="UBIQUITIN-LIKE DOMAIN-CONTAINING PROTEIN"/>
    <property type="match status" value="1"/>
</dbReference>
<dbReference type="OrthoDB" id="428577at2759"/>
<dbReference type="PANTHER" id="PTHR36649:SF28">
    <property type="entry name" value="UBIQUITIN-LIKE DOMAIN-CONTAINING PROTEIN"/>
    <property type="match status" value="1"/>
</dbReference>
<keyword evidence="3" id="KW-1185">Reference proteome</keyword>
<dbReference type="AlphaFoldDB" id="A0A814ECW0"/>
<name>A0A814ECW0_9BILA</name>
<proteinExistence type="predicted"/>
<organism evidence="1 3">
    <name type="scientific">Didymodactylos carnosus</name>
    <dbReference type="NCBI Taxonomy" id="1234261"/>
    <lineage>
        <taxon>Eukaryota</taxon>
        <taxon>Metazoa</taxon>
        <taxon>Spiralia</taxon>
        <taxon>Gnathifera</taxon>
        <taxon>Rotifera</taxon>
        <taxon>Eurotatoria</taxon>
        <taxon>Bdelloidea</taxon>
        <taxon>Philodinida</taxon>
        <taxon>Philodinidae</taxon>
        <taxon>Didymodactylos</taxon>
    </lineage>
</organism>
<gene>
    <name evidence="1" type="ORF">GPM918_LOCUS12070</name>
    <name evidence="2" type="ORF">SRO942_LOCUS12071</name>
</gene>
<accession>A0A814ECW0</accession>
<dbReference type="Gene3D" id="3.90.228.10">
    <property type="match status" value="1"/>
</dbReference>
<protein>
    <submittedName>
        <fullName evidence="1">Uncharacterized protein</fullName>
    </submittedName>
</protein>
<dbReference type="Proteomes" id="UP000663829">
    <property type="component" value="Unassembled WGS sequence"/>
</dbReference>
<dbReference type="EMBL" id="CAJOBC010002597">
    <property type="protein sequence ID" value="CAF3741131.1"/>
    <property type="molecule type" value="Genomic_DNA"/>
</dbReference>
<dbReference type="EMBL" id="CAJNOQ010002597">
    <property type="protein sequence ID" value="CAF0967800.1"/>
    <property type="molecule type" value="Genomic_DNA"/>
</dbReference>
<evidence type="ECO:0000313" key="1">
    <source>
        <dbReference type="EMBL" id="CAF0967800.1"/>
    </source>
</evidence>
<comment type="caution">
    <text evidence="1">The sequence shown here is derived from an EMBL/GenBank/DDBJ whole genome shotgun (WGS) entry which is preliminary data.</text>
</comment>
<evidence type="ECO:0000313" key="3">
    <source>
        <dbReference type="Proteomes" id="UP000663829"/>
    </source>
</evidence>
<reference evidence="1" key="1">
    <citation type="submission" date="2021-02" db="EMBL/GenBank/DDBJ databases">
        <authorList>
            <person name="Nowell W R."/>
        </authorList>
    </citation>
    <scope>NUCLEOTIDE SEQUENCE</scope>
</reference>
<sequence>MIRSGFRNDKVLHLIASARYQYQLTSVLSYLQLRPSDFDTRYNLDYSQPGLPEEERRGQYQYYLPLGWYRHGLNVANKYPDNNIWLGQQNIDGEWPVAFHGTQSQAVSSITLKGLLPSFTKRDVKKNDAVLQAGTAVNRLGLYVATHCTGGADAYALPFKVSNGDKSEEFRVMFQCRVKPGSFTSHTDPVRVGEAWRIVDPEAVRPYGLLLKNETIQTQRD</sequence>
<dbReference type="Proteomes" id="UP000681722">
    <property type="component" value="Unassembled WGS sequence"/>
</dbReference>